<dbReference type="Gene3D" id="3.40.47.10">
    <property type="match status" value="1"/>
</dbReference>
<keyword evidence="12" id="KW-1185">Reference proteome</keyword>
<protein>
    <submittedName>
        <fullName evidence="11">Reducing polyketide synthase rads1</fullName>
    </submittedName>
</protein>
<evidence type="ECO:0000259" key="9">
    <source>
        <dbReference type="PROSITE" id="PS52004"/>
    </source>
</evidence>
<dbReference type="SUPFAM" id="SSF55048">
    <property type="entry name" value="Probable ACP-binding domain of malonyl-CoA ACP transacylase"/>
    <property type="match status" value="1"/>
</dbReference>
<dbReference type="InterPro" id="IPR036736">
    <property type="entry name" value="ACP-like_sf"/>
</dbReference>
<evidence type="ECO:0000256" key="4">
    <source>
        <dbReference type="ARBA" id="ARBA00023002"/>
    </source>
</evidence>
<evidence type="ECO:0000313" key="11">
    <source>
        <dbReference type="EMBL" id="KAG7289993.1"/>
    </source>
</evidence>
<dbReference type="InterPro" id="IPR016035">
    <property type="entry name" value="Acyl_Trfase/lysoPLipase"/>
</dbReference>
<dbReference type="Pfam" id="PF00109">
    <property type="entry name" value="ketoacyl-synt"/>
    <property type="match status" value="1"/>
</dbReference>
<keyword evidence="2" id="KW-0597">Phosphoprotein</keyword>
<dbReference type="SUPFAM" id="SSF47336">
    <property type="entry name" value="ACP-like"/>
    <property type="match status" value="1"/>
</dbReference>
<dbReference type="SUPFAM" id="SSF53901">
    <property type="entry name" value="Thiolase-like"/>
    <property type="match status" value="1"/>
</dbReference>
<keyword evidence="4" id="KW-0560">Oxidoreductase</keyword>
<keyword evidence="5" id="KW-0511">Multifunctional enzyme</keyword>
<dbReference type="PROSITE" id="PS00012">
    <property type="entry name" value="PHOSPHOPANTETHEINE"/>
    <property type="match status" value="1"/>
</dbReference>
<dbReference type="Gene3D" id="3.90.180.10">
    <property type="entry name" value="Medium-chain alcohol dehydrogenases, catalytic domain"/>
    <property type="match status" value="1"/>
</dbReference>
<dbReference type="CDD" id="cd05195">
    <property type="entry name" value="enoyl_red"/>
    <property type="match status" value="1"/>
</dbReference>
<dbReference type="InterPro" id="IPR009081">
    <property type="entry name" value="PP-bd_ACP"/>
</dbReference>
<dbReference type="SUPFAM" id="SSF52151">
    <property type="entry name" value="FabD/lysophospholipase-like"/>
    <property type="match status" value="1"/>
</dbReference>
<keyword evidence="3" id="KW-0808">Transferase</keyword>
<dbReference type="InterPro" id="IPR001227">
    <property type="entry name" value="Ac_transferase_dom_sf"/>
</dbReference>
<evidence type="ECO:0000256" key="5">
    <source>
        <dbReference type="ARBA" id="ARBA00023268"/>
    </source>
</evidence>
<dbReference type="GO" id="GO:0016491">
    <property type="term" value="F:oxidoreductase activity"/>
    <property type="evidence" value="ECO:0007669"/>
    <property type="project" value="UniProtKB-KW"/>
</dbReference>
<dbReference type="Pfam" id="PF13602">
    <property type="entry name" value="ADH_zinc_N_2"/>
    <property type="match status" value="1"/>
</dbReference>
<dbReference type="InterPro" id="IPR002364">
    <property type="entry name" value="Quin_OxRdtase/zeta-crystal_CS"/>
</dbReference>
<dbReference type="Pfam" id="PF23297">
    <property type="entry name" value="ACP_SdgA_C"/>
    <property type="match status" value="1"/>
</dbReference>
<evidence type="ECO:0000256" key="2">
    <source>
        <dbReference type="ARBA" id="ARBA00022553"/>
    </source>
</evidence>
<evidence type="ECO:0000259" key="8">
    <source>
        <dbReference type="PROSITE" id="PS50075"/>
    </source>
</evidence>
<feature type="domain" description="Carrier" evidence="8">
    <location>
        <begin position="2345"/>
        <end position="2422"/>
    </location>
</feature>
<sequence>MPSATGNGPRAPIAIIGLACRFPGDASNPSKFWDLLKEGREAYSERTNRYNEDAFHYPGGDNRRQNVLPVKGGYMLKEDPYAWDAAFFNITAAEAISFDPKQRIAMEVAYEAFENAGMTLQKVAGTQTACYIGTSMSDYRDSIVRDFGNYPKYHLLGTSDEMISNRISHFFDMHGPSATIETACSSSHVATHLACQSLQSGESEMALTGGVGMLLVPESTMQLNNLGFLSPFGQSRAFDETAGGYGRGEGCGMYVLKRLDKAVRDGDTIRAVIRGSGVNQDGWTQGVTMPSGDAQAALIRYVYESNGLDYGATQYVEAHGTGTQAGDPTEAGAIYRTIGREGQKTNPWRKKLWIGSVKTNIGHLEAAAGAASVIKGVLAMEHGFIPPTIHFKKANPAVKLDEWNLAVPTKLTPWPACQTRRMSTSAFGMGGTNAHIVLEKPNDQTLQELANSGNSTNPLTITNGTVTDAGNTAKKRLFVFSSHDQAGFKRLASAFTSHLDRLGPAASNPDYLANLAHTLAVARSGLSWRASCAADGAADLREQLQATTFGENATRASSTSSSNKEQQQGGPRVGFVFTGQGAQWARMGVELLPRRVFGTSVARSAALLRAMGCEWDPVTELSRAQQKGGEGSRLGVPEISQPICTVLQIALVDELRSWGVVPGKVVGHSSGEIAAAYCVGALSHEDALAAAYYRGKASAGVINAGRLGGMMAVGCSPEDAKKVMVETGLRVTVACVNSPSSVTLSGDVEALEALRIVLEERGVFARRLKVEVAYHSPHMHSCSAEYSADIEHLEPRPAAAQDYEDGPGQGQPPVVMVSSVTGNEADPEMLGSYYWVRNLISPVLFADAVKELVSPAGEEGNAVDMLIEIGPHSALQGPTEQTLSHHGIKNVRYMSMLTRGENALTTSLNLAAELFRRGVVVDVAKVNDDNHCRLLTDLPPYPWNHSQTFRADSRIQRELVAQKVSTRGILGAELPSMDETERVWRGFIRLEEEPWLRDHTVGSTVLFPGAGVISVVLEAAQQMVEPGKTPRAFTLRDISFMALMALADGVATEIITHMRPHLLATTGSTPATWWEFTVSSCAGATGTVRNNCRGLISIAYEDARSPQMVREDSQLEAARVADYHRILRECPDTVSKEYFYDRLGHSALRYGEVFQGVENCHPGNGKTAFEVKLADIGETFTKGKLARPFFFHAAALDAVLQAWVGTTSNTHGPGSFGFDAPMLPKSIGELEIAADVPGDVGYVMPGFSRSNRHGFNEWSADIHMLDSGASRVFLSIADFRLAELEVDDAAAQDRDGVDVDPAEIASEVHWNFALDLLKPAEISRVLSSAAAHEMLGEQEKLVRMAIHQRPAVDVIELVPSAENLPEVLMSKLPQGIVLSSQVRYGVVRGSADSKAEVLGQPFALQAPLAADVAHADLFVIPHNVTQNSQDFESVSESLARLAKPDAMILMVSAAPNDEGAMSSSPPGHGFELVSCTPTGADSLALYHYATKNQTQPERLTNGSVGEEVVILQPSKASTAMLSFSNELRDILEDQGYAVSTRTDIIRATADADVDTDVGAKTCISLLEFEQPVLDNLSEAGFENIRSLILNSERLLWVTRGDSPALRLVDGFARCIRSEFAGIKFQLLHLSGGNEGRQHGPGLVARILLSQTADNEFREHGGLLQVSRIYNSPAENDQIRNHLHDSARVASLPSIGDQNGKSIPDTPPLRLSIGRPGLLNTLHFVPEDENTALAPLADNEVELEVRASGINFRDIMGSMGLLAVTGIGQEASGVVVRTGRLGAEVGLLKPGDRVSTLTAGGTHATRIRCDYRVAQRIPEAMSFEDAAGVPVTHCTAFFALVRLAKLRRGQSVLVHAAAGGTGQAAVQLAKHLGLVVYATVGTDKKRQLLVDEYGIPEEHIFSSRDASFVKGIERVTGGSGVDCVLNSLSGELLRLSFSCLATFGTFVEIGLRDITDNMRLDMRPFAKSTTFSFINMVTLLQQDPDTLGEILGEVFNLLREGALRPAQPVTVYPVGRVEEAFRTMQQGKHLGKMVLSFTADYGRAPILYRAKDSLKLDPNATYLIVGGLGGLGRSLALEFAASGARHIAFLSRSGDAKPEARAVIDQLAERGVQAKAYRADVADEASFLQAMADCNKQLPPVKGVVQMAMVLRDVVFEKMKYSEWTTGLRPKVQGTWNLHQYFSHARPLDFMILCSSIAGVFGNPSQAQYAAGNTYQDSLAAYRRVRGLAAVSVNLGIMRDVGVIAEGDSHFMQAWEPVLGIREPAFRAAHEKSDQWADPTPRRWAPPCAAQPLTTSPRPLYFSDPRFASLAVTSVSPASLTGGAATATASVATRLSEIATNKDPAPAAAIITQALVKTMADILRIPPSEVDAARPMYRYGVDSLVALEVRNWITKEMKANMTLMEILAAVPMEVFAVQIAKKSKLLVGLAG</sequence>
<dbReference type="Proteomes" id="UP001197093">
    <property type="component" value="Unassembled WGS sequence"/>
</dbReference>
<dbReference type="Pfam" id="PF08659">
    <property type="entry name" value="KR"/>
    <property type="match status" value="1"/>
</dbReference>
<dbReference type="InterPro" id="IPR049551">
    <property type="entry name" value="PKS_DH_C"/>
</dbReference>
<gene>
    <name evidence="11" type="primary">RADS1</name>
    <name evidence="11" type="ORF">NEMBOFW57_006372</name>
</gene>
<organism evidence="11 12">
    <name type="scientific">Staphylotrichum longicolle</name>
    <dbReference type="NCBI Taxonomy" id="669026"/>
    <lineage>
        <taxon>Eukaryota</taxon>
        <taxon>Fungi</taxon>
        <taxon>Dikarya</taxon>
        <taxon>Ascomycota</taxon>
        <taxon>Pezizomycotina</taxon>
        <taxon>Sordariomycetes</taxon>
        <taxon>Sordariomycetidae</taxon>
        <taxon>Sordariales</taxon>
        <taxon>Chaetomiaceae</taxon>
        <taxon>Staphylotrichum</taxon>
    </lineage>
</organism>
<dbReference type="InterPro" id="IPR020807">
    <property type="entry name" value="PKS_DH"/>
</dbReference>
<dbReference type="InterPro" id="IPR020841">
    <property type="entry name" value="PKS_Beta-ketoAc_synthase_dom"/>
</dbReference>
<dbReference type="GO" id="GO:0044550">
    <property type="term" value="P:secondary metabolite biosynthetic process"/>
    <property type="evidence" value="ECO:0007669"/>
    <property type="project" value="TreeGrafter"/>
</dbReference>
<dbReference type="Pfam" id="PF21089">
    <property type="entry name" value="PKS_DH_N"/>
    <property type="match status" value="1"/>
</dbReference>
<dbReference type="PROSITE" id="PS01162">
    <property type="entry name" value="QOR_ZETA_CRYSTAL"/>
    <property type="match status" value="1"/>
</dbReference>
<dbReference type="InterPro" id="IPR014031">
    <property type="entry name" value="Ketoacyl_synth_C"/>
</dbReference>
<keyword evidence="1" id="KW-0596">Phosphopantetheine</keyword>
<dbReference type="SMART" id="SM00825">
    <property type="entry name" value="PKS_KS"/>
    <property type="match status" value="1"/>
</dbReference>
<dbReference type="InterPro" id="IPR036291">
    <property type="entry name" value="NAD(P)-bd_dom_sf"/>
</dbReference>
<dbReference type="InterPro" id="IPR016039">
    <property type="entry name" value="Thiolase-like"/>
</dbReference>
<evidence type="ECO:0000256" key="7">
    <source>
        <dbReference type="SAM" id="MobiDB-lite"/>
    </source>
</evidence>
<evidence type="ECO:0000259" key="10">
    <source>
        <dbReference type="PROSITE" id="PS52019"/>
    </source>
</evidence>
<dbReference type="InterPro" id="IPR014030">
    <property type="entry name" value="Ketoacyl_synth_N"/>
</dbReference>
<dbReference type="Gene3D" id="3.40.50.720">
    <property type="entry name" value="NAD(P)-binding Rossmann-like Domain"/>
    <property type="match status" value="1"/>
</dbReference>
<feature type="active site" description="Proton donor; for dehydratase activity" evidence="6">
    <location>
        <position position="1197"/>
    </location>
</feature>
<name>A0AAD4EYD6_9PEZI</name>
<dbReference type="PANTHER" id="PTHR43775">
    <property type="entry name" value="FATTY ACID SYNTHASE"/>
    <property type="match status" value="1"/>
</dbReference>
<dbReference type="GO" id="GO:0031177">
    <property type="term" value="F:phosphopantetheine binding"/>
    <property type="evidence" value="ECO:0007669"/>
    <property type="project" value="InterPro"/>
</dbReference>
<dbReference type="InterPro" id="IPR014043">
    <property type="entry name" value="Acyl_transferase_dom"/>
</dbReference>
<dbReference type="InterPro" id="IPR050091">
    <property type="entry name" value="PKS_NRPS_Biosynth_Enz"/>
</dbReference>
<dbReference type="EMBL" id="JAHCVI010000002">
    <property type="protein sequence ID" value="KAG7289993.1"/>
    <property type="molecule type" value="Genomic_DNA"/>
</dbReference>
<dbReference type="InterPro" id="IPR016036">
    <property type="entry name" value="Malonyl_transacylase_ACP-bd"/>
</dbReference>
<dbReference type="SMART" id="SM00823">
    <property type="entry name" value="PKS_PP"/>
    <property type="match status" value="1"/>
</dbReference>
<dbReference type="SUPFAM" id="SSF51735">
    <property type="entry name" value="NAD(P)-binding Rossmann-fold domains"/>
    <property type="match status" value="2"/>
</dbReference>
<feature type="domain" description="Ketosynthase family 3 (KS3)" evidence="9">
    <location>
        <begin position="10"/>
        <end position="440"/>
    </location>
</feature>
<dbReference type="Pfam" id="PF16197">
    <property type="entry name" value="KAsynt_C_assoc"/>
    <property type="match status" value="1"/>
</dbReference>
<dbReference type="GO" id="GO:0004312">
    <property type="term" value="F:fatty acid synthase activity"/>
    <property type="evidence" value="ECO:0007669"/>
    <property type="project" value="TreeGrafter"/>
</dbReference>
<dbReference type="SUPFAM" id="SSF50129">
    <property type="entry name" value="GroES-like"/>
    <property type="match status" value="1"/>
</dbReference>
<feature type="domain" description="PKS/mFAS DH" evidence="10">
    <location>
        <begin position="967"/>
        <end position="1290"/>
    </location>
</feature>
<dbReference type="InterPro" id="IPR049900">
    <property type="entry name" value="PKS_mFAS_DH"/>
</dbReference>
<dbReference type="InterPro" id="IPR006162">
    <property type="entry name" value="Ppantetheine_attach_site"/>
</dbReference>
<evidence type="ECO:0000256" key="1">
    <source>
        <dbReference type="ARBA" id="ARBA00022450"/>
    </source>
</evidence>
<dbReference type="InterPro" id="IPR049552">
    <property type="entry name" value="PKS_DH_N"/>
</dbReference>
<dbReference type="FunFam" id="3.40.50.720:FF:000209">
    <property type="entry name" value="Polyketide synthase Pks12"/>
    <property type="match status" value="1"/>
</dbReference>
<evidence type="ECO:0000256" key="6">
    <source>
        <dbReference type="PROSITE-ProRule" id="PRU01363"/>
    </source>
</evidence>
<evidence type="ECO:0000313" key="12">
    <source>
        <dbReference type="Proteomes" id="UP001197093"/>
    </source>
</evidence>
<dbReference type="PANTHER" id="PTHR43775:SF29">
    <property type="entry name" value="ASPERFURANONE POLYKETIDE SYNTHASE AFOG-RELATED"/>
    <property type="match status" value="1"/>
</dbReference>
<dbReference type="Pfam" id="PF02801">
    <property type="entry name" value="Ketoacyl-synt_C"/>
    <property type="match status" value="1"/>
</dbReference>
<dbReference type="InterPro" id="IPR032821">
    <property type="entry name" value="PKS_assoc"/>
</dbReference>
<dbReference type="Gene3D" id="3.30.70.3290">
    <property type="match status" value="1"/>
</dbReference>
<dbReference type="InterPro" id="IPR013968">
    <property type="entry name" value="PKS_KR"/>
</dbReference>
<dbReference type="PROSITE" id="PS50075">
    <property type="entry name" value="CARRIER"/>
    <property type="match status" value="1"/>
</dbReference>
<dbReference type="InterPro" id="IPR020843">
    <property type="entry name" value="ER"/>
</dbReference>
<accession>A0AAD4EYD6</accession>
<dbReference type="InterPro" id="IPR011032">
    <property type="entry name" value="GroES-like_sf"/>
</dbReference>
<feature type="region of interest" description="N-terminal hotdog fold" evidence="6">
    <location>
        <begin position="967"/>
        <end position="1103"/>
    </location>
</feature>
<dbReference type="Gene3D" id="1.10.1200.10">
    <property type="entry name" value="ACP-like"/>
    <property type="match status" value="1"/>
</dbReference>
<dbReference type="SMART" id="SM00827">
    <property type="entry name" value="PKS_AT"/>
    <property type="match status" value="1"/>
</dbReference>
<dbReference type="Pfam" id="PF00698">
    <property type="entry name" value="Acyl_transf_1"/>
    <property type="match status" value="1"/>
</dbReference>
<dbReference type="GO" id="GO:0008270">
    <property type="term" value="F:zinc ion binding"/>
    <property type="evidence" value="ECO:0007669"/>
    <property type="project" value="InterPro"/>
</dbReference>
<evidence type="ECO:0000256" key="3">
    <source>
        <dbReference type="ARBA" id="ARBA00022679"/>
    </source>
</evidence>
<dbReference type="GO" id="GO:1901336">
    <property type="term" value="P:lactone biosynthetic process"/>
    <property type="evidence" value="ECO:0007669"/>
    <property type="project" value="UniProtKB-ARBA"/>
</dbReference>
<feature type="region of interest" description="C-terminal hotdog fold" evidence="6">
    <location>
        <begin position="1131"/>
        <end position="1290"/>
    </location>
</feature>
<dbReference type="PROSITE" id="PS52004">
    <property type="entry name" value="KS3_2"/>
    <property type="match status" value="1"/>
</dbReference>
<dbReference type="SMART" id="SM00829">
    <property type="entry name" value="PKS_ER"/>
    <property type="match status" value="1"/>
</dbReference>
<dbReference type="InterPro" id="IPR042104">
    <property type="entry name" value="PKS_dehydratase_sf"/>
</dbReference>
<feature type="active site" description="Proton acceptor; for dehydratase activity" evidence="6">
    <location>
        <position position="999"/>
    </location>
</feature>
<dbReference type="InterPro" id="IPR020806">
    <property type="entry name" value="PKS_PP-bd"/>
</dbReference>
<dbReference type="Gene3D" id="3.40.366.10">
    <property type="entry name" value="Malonyl-Coenzyme A Acyl Carrier Protein, domain 2"/>
    <property type="match status" value="1"/>
</dbReference>
<dbReference type="InterPro" id="IPR057326">
    <property type="entry name" value="KR_dom"/>
</dbReference>
<dbReference type="SMART" id="SM00822">
    <property type="entry name" value="PKS_KR"/>
    <property type="match status" value="1"/>
</dbReference>
<proteinExistence type="predicted"/>
<dbReference type="CDD" id="cd00833">
    <property type="entry name" value="PKS"/>
    <property type="match status" value="1"/>
</dbReference>
<dbReference type="Gene3D" id="3.10.129.110">
    <property type="entry name" value="Polyketide synthase dehydratase"/>
    <property type="match status" value="1"/>
</dbReference>
<feature type="region of interest" description="Disordered" evidence="7">
    <location>
        <begin position="550"/>
        <end position="572"/>
    </location>
</feature>
<dbReference type="SMART" id="SM00826">
    <property type="entry name" value="PKS_DH"/>
    <property type="match status" value="1"/>
</dbReference>
<reference evidence="11" key="1">
    <citation type="submission" date="2023-02" db="EMBL/GenBank/DDBJ databases">
        <authorList>
            <person name="Palmer J.M."/>
        </authorList>
    </citation>
    <scope>NUCLEOTIDE SEQUENCE</scope>
    <source>
        <strain evidence="11">FW57</strain>
    </source>
</reference>
<dbReference type="Pfam" id="PF14765">
    <property type="entry name" value="PS-DH"/>
    <property type="match status" value="1"/>
</dbReference>
<dbReference type="PROSITE" id="PS52019">
    <property type="entry name" value="PKS_MFAS_DH"/>
    <property type="match status" value="1"/>
</dbReference>
<comment type="caution">
    <text evidence="11">The sequence shown here is derived from an EMBL/GenBank/DDBJ whole genome shotgun (WGS) entry which is preliminary data.</text>
</comment>
<dbReference type="GO" id="GO:0006633">
    <property type="term" value="P:fatty acid biosynthetic process"/>
    <property type="evidence" value="ECO:0007669"/>
    <property type="project" value="TreeGrafter"/>
</dbReference>